<dbReference type="SUPFAM" id="SSF48498">
    <property type="entry name" value="Tetracyclin repressor-like, C-terminal domain"/>
    <property type="match status" value="1"/>
</dbReference>
<dbReference type="Pfam" id="PF00440">
    <property type="entry name" value="TetR_N"/>
    <property type="match status" value="1"/>
</dbReference>
<evidence type="ECO:0000256" key="2">
    <source>
        <dbReference type="ARBA" id="ARBA00023125"/>
    </source>
</evidence>
<dbReference type="GO" id="GO:0000976">
    <property type="term" value="F:transcription cis-regulatory region binding"/>
    <property type="evidence" value="ECO:0007669"/>
    <property type="project" value="TreeGrafter"/>
</dbReference>
<evidence type="ECO:0000259" key="5">
    <source>
        <dbReference type="PROSITE" id="PS50977"/>
    </source>
</evidence>
<dbReference type="RefSeq" id="WP_179748795.1">
    <property type="nucleotide sequence ID" value="NZ_JACCBU010000001.1"/>
</dbReference>
<evidence type="ECO:0000313" key="6">
    <source>
        <dbReference type="EMBL" id="NYE69800.1"/>
    </source>
</evidence>
<dbReference type="InterPro" id="IPR050109">
    <property type="entry name" value="HTH-type_TetR-like_transc_reg"/>
</dbReference>
<dbReference type="InterPro" id="IPR036271">
    <property type="entry name" value="Tet_transcr_reg_TetR-rel_C_sf"/>
</dbReference>
<dbReference type="AlphaFoldDB" id="A0A7Y9I3V7"/>
<keyword evidence="3" id="KW-0804">Transcription</keyword>
<evidence type="ECO:0000256" key="4">
    <source>
        <dbReference type="PROSITE-ProRule" id="PRU00335"/>
    </source>
</evidence>
<feature type="domain" description="HTH tetR-type" evidence="5">
    <location>
        <begin position="18"/>
        <end position="77"/>
    </location>
</feature>
<protein>
    <submittedName>
        <fullName evidence="6">AcrR family transcriptional regulator</fullName>
    </submittedName>
</protein>
<dbReference type="PANTHER" id="PTHR30055:SF234">
    <property type="entry name" value="HTH-TYPE TRANSCRIPTIONAL REGULATOR BETI"/>
    <property type="match status" value="1"/>
</dbReference>
<name>A0A7Y9I3V7_9ACTN</name>
<dbReference type="InterPro" id="IPR001647">
    <property type="entry name" value="HTH_TetR"/>
</dbReference>
<dbReference type="PANTHER" id="PTHR30055">
    <property type="entry name" value="HTH-TYPE TRANSCRIPTIONAL REGULATOR RUTR"/>
    <property type="match status" value="1"/>
</dbReference>
<evidence type="ECO:0000256" key="1">
    <source>
        <dbReference type="ARBA" id="ARBA00023015"/>
    </source>
</evidence>
<dbReference type="SUPFAM" id="SSF46689">
    <property type="entry name" value="Homeodomain-like"/>
    <property type="match status" value="1"/>
</dbReference>
<dbReference type="Pfam" id="PF21597">
    <property type="entry name" value="TetR_C_43"/>
    <property type="match status" value="1"/>
</dbReference>
<accession>A0A7Y9I3V7</accession>
<dbReference type="PRINTS" id="PR00455">
    <property type="entry name" value="HTHTETR"/>
</dbReference>
<evidence type="ECO:0000313" key="7">
    <source>
        <dbReference type="Proteomes" id="UP000569914"/>
    </source>
</evidence>
<organism evidence="6 7">
    <name type="scientific">Microlunatus parietis</name>
    <dbReference type="NCBI Taxonomy" id="682979"/>
    <lineage>
        <taxon>Bacteria</taxon>
        <taxon>Bacillati</taxon>
        <taxon>Actinomycetota</taxon>
        <taxon>Actinomycetes</taxon>
        <taxon>Propionibacteriales</taxon>
        <taxon>Propionibacteriaceae</taxon>
        <taxon>Microlunatus</taxon>
    </lineage>
</organism>
<dbReference type="InterPro" id="IPR049445">
    <property type="entry name" value="TetR_SbtR-like_C"/>
</dbReference>
<comment type="caution">
    <text evidence="6">The sequence shown here is derived from an EMBL/GenBank/DDBJ whole genome shotgun (WGS) entry which is preliminary data.</text>
</comment>
<dbReference type="PROSITE" id="PS50977">
    <property type="entry name" value="HTH_TETR_2"/>
    <property type="match status" value="1"/>
</dbReference>
<feature type="DNA-binding region" description="H-T-H motif" evidence="4">
    <location>
        <begin position="40"/>
        <end position="59"/>
    </location>
</feature>
<dbReference type="GO" id="GO:0003700">
    <property type="term" value="F:DNA-binding transcription factor activity"/>
    <property type="evidence" value="ECO:0007669"/>
    <property type="project" value="TreeGrafter"/>
</dbReference>
<dbReference type="InterPro" id="IPR009057">
    <property type="entry name" value="Homeodomain-like_sf"/>
</dbReference>
<dbReference type="PROSITE" id="PS01081">
    <property type="entry name" value="HTH_TETR_1"/>
    <property type="match status" value="1"/>
</dbReference>
<keyword evidence="1" id="KW-0805">Transcription regulation</keyword>
<dbReference type="InterPro" id="IPR023772">
    <property type="entry name" value="DNA-bd_HTH_TetR-type_CS"/>
</dbReference>
<dbReference type="Gene3D" id="1.10.357.10">
    <property type="entry name" value="Tetracycline Repressor, domain 2"/>
    <property type="match status" value="1"/>
</dbReference>
<dbReference type="Proteomes" id="UP000569914">
    <property type="component" value="Unassembled WGS sequence"/>
</dbReference>
<proteinExistence type="predicted"/>
<sequence length="192" mass="20552">MPSNEPTPPVTRQRADAVRNRARVLAAAEEVFDRSGPTASTAEIARVAGVGVGTVFRHFPTKRELLSAIVKDRWVRVAELAEGLNEGDDPEAFFTFFGDLVAVAAGRKSVVDALALEGVDLSVDKPIGSLQAMITPLLDRAKEAGRVRRDVEAPEVMALLVGTCQAALSAGWSAELRDRTTKIIFDGLRSVG</sequence>
<gene>
    <name evidence="6" type="ORF">BKA15_001129</name>
</gene>
<keyword evidence="2 4" id="KW-0238">DNA-binding</keyword>
<evidence type="ECO:0000256" key="3">
    <source>
        <dbReference type="ARBA" id="ARBA00023163"/>
    </source>
</evidence>
<reference evidence="6 7" key="1">
    <citation type="submission" date="2020-07" db="EMBL/GenBank/DDBJ databases">
        <title>Sequencing the genomes of 1000 actinobacteria strains.</title>
        <authorList>
            <person name="Klenk H.-P."/>
        </authorList>
    </citation>
    <scope>NUCLEOTIDE SEQUENCE [LARGE SCALE GENOMIC DNA]</scope>
    <source>
        <strain evidence="6 7">DSM 22083</strain>
    </source>
</reference>
<dbReference type="EMBL" id="JACCBU010000001">
    <property type="protein sequence ID" value="NYE69800.1"/>
    <property type="molecule type" value="Genomic_DNA"/>
</dbReference>
<keyword evidence="7" id="KW-1185">Reference proteome</keyword>